<dbReference type="EMBL" id="JAHUTI010013931">
    <property type="protein sequence ID" value="MED6237137.1"/>
    <property type="molecule type" value="Genomic_DNA"/>
</dbReference>
<gene>
    <name evidence="1" type="ORF">ATANTOWER_019538</name>
</gene>
<sequence length="111" mass="12381">MNPGLYQDQPSECPCFLRLLQHWLGFSMLHHTHMHRSVHTVFGRQILRSCRLSLPFRLRLSGSPTHLKSPRTGPLSLGAVNAEWVWRCGPAKDGQITTEQGVGLGGGVIKK</sequence>
<reference evidence="1 2" key="1">
    <citation type="submission" date="2021-07" db="EMBL/GenBank/DDBJ databases">
        <authorList>
            <person name="Palmer J.M."/>
        </authorList>
    </citation>
    <scope>NUCLEOTIDE SEQUENCE [LARGE SCALE GENOMIC DNA]</scope>
    <source>
        <strain evidence="1 2">AT_MEX2019</strain>
        <tissue evidence="1">Muscle</tissue>
    </source>
</reference>
<organism evidence="1 2">
    <name type="scientific">Ataeniobius toweri</name>
    <dbReference type="NCBI Taxonomy" id="208326"/>
    <lineage>
        <taxon>Eukaryota</taxon>
        <taxon>Metazoa</taxon>
        <taxon>Chordata</taxon>
        <taxon>Craniata</taxon>
        <taxon>Vertebrata</taxon>
        <taxon>Euteleostomi</taxon>
        <taxon>Actinopterygii</taxon>
        <taxon>Neopterygii</taxon>
        <taxon>Teleostei</taxon>
        <taxon>Neoteleostei</taxon>
        <taxon>Acanthomorphata</taxon>
        <taxon>Ovalentaria</taxon>
        <taxon>Atherinomorphae</taxon>
        <taxon>Cyprinodontiformes</taxon>
        <taxon>Goodeidae</taxon>
        <taxon>Ataeniobius</taxon>
    </lineage>
</organism>
<evidence type="ECO:0000313" key="1">
    <source>
        <dbReference type="EMBL" id="MED6237137.1"/>
    </source>
</evidence>
<evidence type="ECO:0000313" key="2">
    <source>
        <dbReference type="Proteomes" id="UP001345963"/>
    </source>
</evidence>
<proteinExistence type="predicted"/>
<accession>A0ABU7AG36</accession>
<name>A0ABU7AG36_9TELE</name>
<comment type="caution">
    <text evidence="1">The sequence shown here is derived from an EMBL/GenBank/DDBJ whole genome shotgun (WGS) entry which is preliminary data.</text>
</comment>
<dbReference type="Proteomes" id="UP001345963">
    <property type="component" value="Unassembled WGS sequence"/>
</dbReference>
<protein>
    <submittedName>
        <fullName evidence="1">Uncharacterized protein</fullName>
    </submittedName>
</protein>
<keyword evidence="2" id="KW-1185">Reference proteome</keyword>